<evidence type="ECO:0000313" key="4">
    <source>
        <dbReference type="Proteomes" id="UP000030993"/>
    </source>
</evidence>
<accession>A0A0B2K0V2</accession>
<keyword evidence="4" id="KW-1185">Reference proteome</keyword>
<dbReference type="GO" id="GO:0042121">
    <property type="term" value="P:alginic acid biosynthetic process"/>
    <property type="evidence" value="ECO:0007669"/>
    <property type="project" value="InterPro"/>
</dbReference>
<sequence length="502" mass="57178">MSLTSGSFFIFLLVTVILYYTLPKIQKYILLSASCVFYLKASPIGIDLMLVLMTYILMLTYGGAILQEKTFGWKRNMVSAITIMGLVATLFVLKYAFNMGELLASLLSMDVQLSWLNFVPIMGLSYFTLSAIGYVLDVRWQMYPAERNIATVALFIFYFPQVVSGPVTRFEAMRQQILAKTVLEYDNIEYGLRRMLWGYFKKLVISERFAMIVTVVYKNPQDYGGADIFLATLCYAVQLYTDFSGCMDIVLGTSALFGVRLPENFRAPFFSKTVQEFWQRWHITLGLWFKDYVMYPVQISNVMVMLGKYCKQHYGKKVGKKIPFYISMLVLWFLIGVWHGCTAHYFVASAIVPCTLLMISDLGGNWFSKMGNELPFSECSLFWDNVNRLKSLLLICICWVFVCSESVSVGLTCLYDVFANVDEIHLSAIIAATKMGKAGLLVMVLGIGVLVFADYLEDKGSSLYELLNKKSWFMRTAVLYAEIILILGMGMIGKSEFIYFQF</sequence>
<dbReference type="PANTHER" id="PTHR13285">
    <property type="entry name" value="ACYLTRANSFERASE"/>
    <property type="match status" value="1"/>
</dbReference>
<feature type="transmembrane region" description="Helical" evidence="2">
    <location>
        <begin position="345"/>
        <end position="367"/>
    </location>
</feature>
<dbReference type="InterPro" id="IPR051085">
    <property type="entry name" value="MB_O-acyltransferase"/>
</dbReference>
<reference evidence="3 4" key="1">
    <citation type="journal article" date="2013" name="PLoS ONE">
        <title>Identification and characterization of three novel lipases belonging to families II and V from Anaerovibrio lipolyticus 5ST.</title>
        <authorList>
            <person name="Prive F."/>
            <person name="Kaderbhai N.N."/>
            <person name="Girdwood S."/>
            <person name="Worgan H.J."/>
            <person name="Pinloche E."/>
            <person name="Scollan N.D."/>
            <person name="Huws S.A."/>
            <person name="Newbold C.J."/>
        </authorList>
    </citation>
    <scope>NUCLEOTIDE SEQUENCE [LARGE SCALE GENOMIC DNA]</scope>
    <source>
        <strain evidence="3 4">5S</strain>
    </source>
</reference>
<dbReference type="Proteomes" id="UP000030993">
    <property type="component" value="Unassembled WGS sequence"/>
</dbReference>
<comment type="caution">
    <text evidence="3">The sequence shown here is derived from an EMBL/GenBank/DDBJ whole genome shotgun (WGS) entry which is preliminary data.</text>
</comment>
<feature type="transmembrane region" description="Helical" evidence="2">
    <location>
        <begin position="438"/>
        <end position="456"/>
    </location>
</feature>
<feature type="transmembrane region" description="Helical" evidence="2">
    <location>
        <begin position="6"/>
        <end position="23"/>
    </location>
</feature>
<feature type="transmembrane region" description="Helical" evidence="2">
    <location>
        <begin position="322"/>
        <end position="339"/>
    </location>
</feature>
<keyword evidence="1" id="KW-0012">Acyltransferase</keyword>
<dbReference type="EMBL" id="JSCE01000173">
    <property type="protein sequence ID" value="KHM51772.1"/>
    <property type="molecule type" value="Genomic_DNA"/>
</dbReference>
<evidence type="ECO:0000313" key="3">
    <source>
        <dbReference type="EMBL" id="KHM51772.1"/>
    </source>
</evidence>
<name>A0A0B2K0V2_9FIRM</name>
<feature type="transmembrane region" description="Helical" evidence="2">
    <location>
        <begin position="118"/>
        <end position="136"/>
    </location>
</feature>
<evidence type="ECO:0008006" key="5">
    <source>
        <dbReference type="Google" id="ProtNLM"/>
    </source>
</evidence>
<organism evidence="3 4">
    <name type="scientific">Anaerovibrio lipolyticus</name>
    <dbReference type="NCBI Taxonomy" id="82374"/>
    <lineage>
        <taxon>Bacteria</taxon>
        <taxon>Bacillati</taxon>
        <taxon>Bacillota</taxon>
        <taxon>Negativicutes</taxon>
        <taxon>Selenomonadales</taxon>
        <taxon>Selenomonadaceae</taxon>
        <taxon>Anaerovibrio</taxon>
    </lineage>
</organism>
<dbReference type="AlphaFoldDB" id="A0A0B2K0V2"/>
<feature type="transmembrane region" description="Helical" evidence="2">
    <location>
        <begin position="77"/>
        <end position="97"/>
    </location>
</feature>
<dbReference type="PIRSF" id="PIRSF016636">
    <property type="entry name" value="AlgI_DltB"/>
    <property type="match status" value="1"/>
</dbReference>
<keyword evidence="1 2" id="KW-0472">Membrane</keyword>
<feature type="transmembrane region" description="Helical" evidence="2">
    <location>
        <begin position="392"/>
        <end position="418"/>
    </location>
</feature>
<evidence type="ECO:0000256" key="2">
    <source>
        <dbReference type="SAM" id="Phobius"/>
    </source>
</evidence>
<evidence type="ECO:0000256" key="1">
    <source>
        <dbReference type="PIRNR" id="PIRNR016636"/>
    </source>
</evidence>
<keyword evidence="1" id="KW-1003">Cell membrane</keyword>
<dbReference type="InterPro" id="IPR024194">
    <property type="entry name" value="Ac/AlaTfrase_AlgI/DltB"/>
</dbReference>
<feature type="transmembrane region" description="Helical" evidence="2">
    <location>
        <begin position="477"/>
        <end position="500"/>
    </location>
</feature>
<comment type="similarity">
    <text evidence="1">Belongs to the membrane-bound acyltransferase family.</text>
</comment>
<proteinExistence type="inferred from homology"/>
<protein>
    <recommendedName>
        <fullName evidence="5">MBOAT family protein</fullName>
    </recommendedName>
</protein>
<dbReference type="STRING" id="82374.NZ47_08670"/>
<dbReference type="PIRSF" id="PIRSF500217">
    <property type="entry name" value="AlgI"/>
    <property type="match status" value="1"/>
</dbReference>
<dbReference type="GO" id="GO:0016746">
    <property type="term" value="F:acyltransferase activity"/>
    <property type="evidence" value="ECO:0007669"/>
    <property type="project" value="UniProtKB-KW"/>
</dbReference>
<keyword evidence="2" id="KW-1133">Transmembrane helix</keyword>
<feature type="transmembrane region" description="Helical" evidence="2">
    <location>
        <begin position="44"/>
        <end position="65"/>
    </location>
</feature>
<keyword evidence="2" id="KW-0812">Transmembrane</keyword>
<keyword evidence="1" id="KW-0808">Transferase</keyword>
<dbReference type="GO" id="GO:0005886">
    <property type="term" value="C:plasma membrane"/>
    <property type="evidence" value="ECO:0007669"/>
    <property type="project" value="UniProtKB-UniRule"/>
</dbReference>
<dbReference type="PANTHER" id="PTHR13285:SF18">
    <property type="entry name" value="PROTEIN-CYSTEINE N-PALMITOYLTRANSFERASE RASP"/>
    <property type="match status" value="1"/>
</dbReference>
<dbReference type="RefSeq" id="WP_039209332.1">
    <property type="nucleotide sequence ID" value="NZ_JSCE01000173.1"/>
</dbReference>
<gene>
    <name evidence="3" type="ORF">NZ47_08670</name>
</gene>
<dbReference type="InterPro" id="IPR028362">
    <property type="entry name" value="AlgI"/>
</dbReference>